<feature type="transmembrane region" description="Helical" evidence="7">
    <location>
        <begin position="266"/>
        <end position="290"/>
    </location>
</feature>
<proteinExistence type="inferred from homology"/>
<feature type="domain" description="MacB-like periplasmic core" evidence="9">
    <location>
        <begin position="21"/>
        <end position="231"/>
    </location>
</feature>
<evidence type="ECO:0000256" key="7">
    <source>
        <dbReference type="SAM" id="Phobius"/>
    </source>
</evidence>
<sequence length="387" mass="40252">MSASWPQGAPRTVLRRWKRNLLTVVAVSLGAGSVVALLAITQSSAARLVERLSSAEGSVVIAGLPGDAWDVPETVLLSNLGSRDVQSAGTLVLPDTSGAGADITLVTGGDAVRGGLVVATNEGLETRQATLEAGRPFPVVGVQNRDARYAMIGTRLARQLGFTLASGPRALMVNGTQVTVSAIVHDGPTGTALSTSVILTPAAAERLELLPPNRIVQVRTQPASTADAAKAIPRLLYPKAPEEVSVQFPSRPEELRRELLGDSNDLLSIVASIMVGVTAFSIVTTMQIAVSERRREIGIARALGMSRARVGSEFLLEAAFLGLIGSGVGWILGVLLAALVTRLYGWELVVPPMTAFVPVGGLLVGAAAGTWPAVSASRLDPGELLRS</sequence>
<gene>
    <name evidence="10" type="ORF">FJ657_03810</name>
</gene>
<dbReference type="OrthoDB" id="9780560at2"/>
<evidence type="ECO:0000313" key="10">
    <source>
        <dbReference type="EMBL" id="TPW77784.1"/>
    </source>
</evidence>
<dbReference type="EMBL" id="VHQG01000001">
    <property type="protein sequence ID" value="TPW77784.1"/>
    <property type="molecule type" value="Genomic_DNA"/>
</dbReference>
<dbReference type="GO" id="GO:0005886">
    <property type="term" value="C:plasma membrane"/>
    <property type="evidence" value="ECO:0007669"/>
    <property type="project" value="UniProtKB-SubCell"/>
</dbReference>
<evidence type="ECO:0000256" key="3">
    <source>
        <dbReference type="ARBA" id="ARBA00022692"/>
    </source>
</evidence>
<keyword evidence="4 7" id="KW-1133">Transmembrane helix</keyword>
<organism evidence="10 11">
    <name type="scientific">Schumannella soli</name>
    <dbReference type="NCBI Taxonomy" id="2590779"/>
    <lineage>
        <taxon>Bacteria</taxon>
        <taxon>Bacillati</taxon>
        <taxon>Actinomycetota</taxon>
        <taxon>Actinomycetes</taxon>
        <taxon>Micrococcales</taxon>
        <taxon>Microbacteriaceae</taxon>
        <taxon>Schumannella</taxon>
    </lineage>
</organism>
<evidence type="ECO:0000256" key="4">
    <source>
        <dbReference type="ARBA" id="ARBA00022989"/>
    </source>
</evidence>
<evidence type="ECO:0000256" key="6">
    <source>
        <dbReference type="ARBA" id="ARBA00038076"/>
    </source>
</evidence>
<dbReference type="InterPro" id="IPR050250">
    <property type="entry name" value="Macrolide_Exporter_MacB"/>
</dbReference>
<dbReference type="InterPro" id="IPR003838">
    <property type="entry name" value="ABC3_permease_C"/>
</dbReference>
<evidence type="ECO:0000256" key="2">
    <source>
        <dbReference type="ARBA" id="ARBA00022475"/>
    </source>
</evidence>
<dbReference type="AlphaFoldDB" id="A0A506XY09"/>
<evidence type="ECO:0000259" key="8">
    <source>
        <dbReference type="Pfam" id="PF02687"/>
    </source>
</evidence>
<dbReference type="Pfam" id="PF02687">
    <property type="entry name" value="FtsX"/>
    <property type="match status" value="1"/>
</dbReference>
<comment type="caution">
    <text evidence="10">The sequence shown here is derived from an EMBL/GenBank/DDBJ whole genome shotgun (WGS) entry which is preliminary data.</text>
</comment>
<dbReference type="PANTHER" id="PTHR30572:SF4">
    <property type="entry name" value="ABC TRANSPORTER PERMEASE YTRF"/>
    <property type="match status" value="1"/>
</dbReference>
<protein>
    <submittedName>
        <fullName evidence="10">ABC transporter permease</fullName>
    </submittedName>
</protein>
<keyword evidence="3 7" id="KW-0812">Transmembrane</keyword>
<dbReference type="Pfam" id="PF12704">
    <property type="entry name" value="MacB_PCD"/>
    <property type="match status" value="1"/>
</dbReference>
<name>A0A506XY09_9MICO</name>
<evidence type="ECO:0000259" key="9">
    <source>
        <dbReference type="Pfam" id="PF12704"/>
    </source>
</evidence>
<dbReference type="GO" id="GO:0022857">
    <property type="term" value="F:transmembrane transporter activity"/>
    <property type="evidence" value="ECO:0007669"/>
    <property type="project" value="TreeGrafter"/>
</dbReference>
<feature type="transmembrane region" description="Helical" evidence="7">
    <location>
        <begin position="314"/>
        <end position="341"/>
    </location>
</feature>
<feature type="domain" description="ABC3 transporter permease C-terminal" evidence="8">
    <location>
        <begin position="269"/>
        <end position="378"/>
    </location>
</feature>
<comment type="subcellular location">
    <subcellularLocation>
        <location evidence="1">Cell membrane</location>
        <topology evidence="1">Multi-pass membrane protein</topology>
    </subcellularLocation>
</comment>
<evidence type="ECO:0000313" key="11">
    <source>
        <dbReference type="Proteomes" id="UP000316252"/>
    </source>
</evidence>
<dbReference type="InterPro" id="IPR025857">
    <property type="entry name" value="MacB_PCD"/>
</dbReference>
<keyword evidence="11" id="KW-1185">Reference proteome</keyword>
<evidence type="ECO:0000256" key="5">
    <source>
        <dbReference type="ARBA" id="ARBA00023136"/>
    </source>
</evidence>
<dbReference type="RefSeq" id="WP_141162311.1">
    <property type="nucleotide sequence ID" value="NZ_VHQG01000001.1"/>
</dbReference>
<keyword evidence="2" id="KW-1003">Cell membrane</keyword>
<keyword evidence="5 7" id="KW-0472">Membrane</keyword>
<comment type="similarity">
    <text evidence="6">Belongs to the ABC-4 integral membrane protein family.</text>
</comment>
<dbReference type="PANTHER" id="PTHR30572">
    <property type="entry name" value="MEMBRANE COMPONENT OF TRANSPORTER-RELATED"/>
    <property type="match status" value="1"/>
</dbReference>
<feature type="transmembrane region" description="Helical" evidence="7">
    <location>
        <begin position="353"/>
        <end position="374"/>
    </location>
</feature>
<accession>A0A506XY09</accession>
<reference evidence="10 11" key="1">
    <citation type="submission" date="2019-06" db="EMBL/GenBank/DDBJ databases">
        <authorList>
            <person name="Li F."/>
        </authorList>
    </citation>
    <scope>NUCLEOTIDE SEQUENCE [LARGE SCALE GENOMIC DNA]</scope>
    <source>
        <strain evidence="10 11">10F1D-1</strain>
    </source>
</reference>
<dbReference type="Proteomes" id="UP000316252">
    <property type="component" value="Unassembled WGS sequence"/>
</dbReference>
<evidence type="ECO:0000256" key="1">
    <source>
        <dbReference type="ARBA" id="ARBA00004651"/>
    </source>
</evidence>